<dbReference type="WBParaSite" id="PSU_v2.g5731.t1">
    <property type="protein sequence ID" value="PSU_v2.g5731.t1"/>
    <property type="gene ID" value="PSU_v2.g5731"/>
</dbReference>
<protein>
    <submittedName>
        <fullName evidence="3">BTB domain-containing protein</fullName>
    </submittedName>
</protein>
<name>A0A914YZ10_9BILA</name>
<reference evidence="3" key="1">
    <citation type="submission" date="2022-11" db="UniProtKB">
        <authorList>
            <consortium name="WormBaseParasite"/>
        </authorList>
    </citation>
    <scope>IDENTIFICATION</scope>
</reference>
<dbReference type="Pfam" id="PF00651">
    <property type="entry name" value="BTB"/>
    <property type="match status" value="1"/>
</dbReference>
<evidence type="ECO:0000313" key="2">
    <source>
        <dbReference type="Proteomes" id="UP000887577"/>
    </source>
</evidence>
<organism evidence="2 3">
    <name type="scientific">Panagrolaimus superbus</name>
    <dbReference type="NCBI Taxonomy" id="310955"/>
    <lineage>
        <taxon>Eukaryota</taxon>
        <taxon>Metazoa</taxon>
        <taxon>Ecdysozoa</taxon>
        <taxon>Nematoda</taxon>
        <taxon>Chromadorea</taxon>
        <taxon>Rhabditida</taxon>
        <taxon>Tylenchina</taxon>
        <taxon>Panagrolaimomorpha</taxon>
        <taxon>Panagrolaimoidea</taxon>
        <taxon>Panagrolaimidae</taxon>
        <taxon>Panagrolaimus</taxon>
    </lineage>
</organism>
<dbReference type="Gene3D" id="3.30.710.10">
    <property type="entry name" value="Potassium Channel Kv1.1, Chain A"/>
    <property type="match status" value="1"/>
</dbReference>
<dbReference type="SUPFAM" id="SSF49599">
    <property type="entry name" value="TRAF domain-like"/>
    <property type="match status" value="1"/>
</dbReference>
<dbReference type="SUPFAM" id="SSF54695">
    <property type="entry name" value="POZ domain"/>
    <property type="match status" value="1"/>
</dbReference>
<sequence length="270" mass="31657">MEQNHKIIIKSPVAIEWRIPENCLKEIKDKPGEYLKSNVFNASNIPDLQYFITICPNENVEDLLGQTWIYFHLRYEDELKIEANFDIKIESANYSSKENYVFEESDEWVGECCNTEELFDPEKRYIVDGKMIIKIEGTLTTEKEMPKKSETFGDNRDALCLGLWNQENKDFTIIVDEKEIAAHKNVLAARSPVFARMFESGMKEAKENRVVIKDFPFNIVEAAIKLCYHHSLVPYATLNDKIKFLSFFDKYNIQPLKVSFFKIYFNNELQ</sequence>
<dbReference type="CDD" id="cd18186">
    <property type="entry name" value="BTB_POZ_ZBTB_KLHL-like"/>
    <property type="match status" value="1"/>
</dbReference>
<proteinExistence type="predicted"/>
<dbReference type="InterPro" id="IPR000210">
    <property type="entry name" value="BTB/POZ_dom"/>
</dbReference>
<feature type="domain" description="BTB" evidence="1">
    <location>
        <begin position="169"/>
        <end position="228"/>
    </location>
</feature>
<dbReference type="Gene3D" id="2.60.210.10">
    <property type="entry name" value="Apoptosis, Tumor Necrosis Factor Receptor Associated Protein 2, Chain A"/>
    <property type="match status" value="1"/>
</dbReference>
<accession>A0A914YZ10</accession>
<dbReference type="AlphaFoldDB" id="A0A914YZ10"/>
<keyword evidence="2" id="KW-1185">Reference proteome</keyword>
<evidence type="ECO:0000313" key="3">
    <source>
        <dbReference type="WBParaSite" id="PSU_v2.g5731.t1"/>
    </source>
</evidence>
<dbReference type="InterPro" id="IPR011333">
    <property type="entry name" value="SKP1/BTB/POZ_sf"/>
</dbReference>
<dbReference type="Proteomes" id="UP000887577">
    <property type="component" value="Unplaced"/>
</dbReference>
<dbReference type="PROSITE" id="PS50097">
    <property type="entry name" value="BTB"/>
    <property type="match status" value="1"/>
</dbReference>
<dbReference type="SMART" id="SM00225">
    <property type="entry name" value="BTB"/>
    <property type="match status" value="1"/>
</dbReference>
<dbReference type="InterPro" id="IPR008974">
    <property type="entry name" value="TRAF-like"/>
</dbReference>
<evidence type="ECO:0000259" key="1">
    <source>
        <dbReference type="PROSITE" id="PS50097"/>
    </source>
</evidence>
<dbReference type="PANTHER" id="PTHR24413">
    <property type="entry name" value="SPECKLE-TYPE POZ PROTEIN"/>
    <property type="match status" value="1"/>
</dbReference>